<reference evidence="1" key="2">
    <citation type="submission" date="2021-03" db="UniProtKB">
        <authorList>
            <consortium name="EnsemblPlants"/>
        </authorList>
    </citation>
    <scope>IDENTIFICATION</scope>
</reference>
<dbReference type="Proteomes" id="UP000596661">
    <property type="component" value="Chromosome 5"/>
</dbReference>
<dbReference type="EMBL" id="UZAU01000409">
    <property type="status" value="NOT_ANNOTATED_CDS"/>
    <property type="molecule type" value="Genomic_DNA"/>
</dbReference>
<dbReference type="EnsemblPlants" id="novel_model_4282_5bd9a17a.1.5bd9b139">
    <property type="protein sequence ID" value="cds.novel_model_4282_5bd9a17a.1.5bd9b139"/>
    <property type="gene ID" value="novel_gene_2236_5bd9a17a"/>
</dbReference>
<sequence>MVKLFLMLGVDGDHFLCTLLKSIRIVRSLGFVTLLLRKIILTSVVESLGLRMWRSLWLILAHLKWKDLFIEYIPLECLRCVT</sequence>
<name>A0A803R2G5_CANSA</name>
<dbReference type="AlphaFoldDB" id="A0A803R2G5"/>
<keyword evidence="2" id="KW-1185">Reference proteome</keyword>
<evidence type="ECO:0000313" key="1">
    <source>
        <dbReference type="EnsemblPlants" id="cds.novel_model_4282_5bd9a17a.1.5bd9b139"/>
    </source>
</evidence>
<protein>
    <submittedName>
        <fullName evidence="1">Uncharacterized protein</fullName>
    </submittedName>
</protein>
<proteinExistence type="predicted"/>
<dbReference type="Gramene" id="novel_model_4282_5bd9a17a.1.5bd9b139">
    <property type="protein sequence ID" value="cds.novel_model_4282_5bd9a17a.1.5bd9b139"/>
    <property type="gene ID" value="novel_gene_2236_5bd9a17a"/>
</dbReference>
<evidence type="ECO:0000313" key="2">
    <source>
        <dbReference type="Proteomes" id="UP000596661"/>
    </source>
</evidence>
<accession>A0A803R2G5</accession>
<organism evidence="1 2">
    <name type="scientific">Cannabis sativa</name>
    <name type="common">Hemp</name>
    <name type="synonym">Marijuana</name>
    <dbReference type="NCBI Taxonomy" id="3483"/>
    <lineage>
        <taxon>Eukaryota</taxon>
        <taxon>Viridiplantae</taxon>
        <taxon>Streptophyta</taxon>
        <taxon>Embryophyta</taxon>
        <taxon>Tracheophyta</taxon>
        <taxon>Spermatophyta</taxon>
        <taxon>Magnoliopsida</taxon>
        <taxon>eudicotyledons</taxon>
        <taxon>Gunneridae</taxon>
        <taxon>Pentapetalae</taxon>
        <taxon>rosids</taxon>
        <taxon>fabids</taxon>
        <taxon>Rosales</taxon>
        <taxon>Cannabaceae</taxon>
        <taxon>Cannabis</taxon>
    </lineage>
</organism>
<reference evidence="1" key="1">
    <citation type="submission" date="2018-11" db="EMBL/GenBank/DDBJ databases">
        <authorList>
            <person name="Grassa J C."/>
        </authorList>
    </citation>
    <scope>NUCLEOTIDE SEQUENCE [LARGE SCALE GENOMIC DNA]</scope>
</reference>